<dbReference type="EMBL" id="VIEB01000021">
    <property type="protein sequence ID" value="TQE12196.1"/>
    <property type="molecule type" value="Genomic_DNA"/>
</dbReference>
<dbReference type="AlphaFoldDB" id="A0A540NMF1"/>
<evidence type="ECO:0000313" key="1">
    <source>
        <dbReference type="EMBL" id="TQE12196.1"/>
    </source>
</evidence>
<keyword evidence="2" id="KW-1185">Reference proteome</keyword>
<proteinExistence type="predicted"/>
<organism evidence="1 2">
    <name type="scientific">Malus baccata</name>
    <name type="common">Siberian crab apple</name>
    <name type="synonym">Pyrus baccata</name>
    <dbReference type="NCBI Taxonomy" id="106549"/>
    <lineage>
        <taxon>Eukaryota</taxon>
        <taxon>Viridiplantae</taxon>
        <taxon>Streptophyta</taxon>
        <taxon>Embryophyta</taxon>
        <taxon>Tracheophyta</taxon>
        <taxon>Spermatophyta</taxon>
        <taxon>Magnoliopsida</taxon>
        <taxon>eudicotyledons</taxon>
        <taxon>Gunneridae</taxon>
        <taxon>Pentapetalae</taxon>
        <taxon>rosids</taxon>
        <taxon>fabids</taxon>
        <taxon>Rosales</taxon>
        <taxon>Rosaceae</taxon>
        <taxon>Amygdaloideae</taxon>
        <taxon>Maleae</taxon>
        <taxon>Malus</taxon>
    </lineage>
</organism>
<sequence>MERASSTMGPQSLRLILYSLSSCSDMTGQPCFAASLSSSFTSEKFHDNDRTDAVEHTVVTDTAKPRFRGSLRINEFAHRVTT</sequence>
<name>A0A540NMF1_MALBA</name>
<protein>
    <submittedName>
        <fullName evidence="1">Uncharacterized protein</fullName>
    </submittedName>
</protein>
<evidence type="ECO:0000313" key="2">
    <source>
        <dbReference type="Proteomes" id="UP000315295"/>
    </source>
</evidence>
<comment type="caution">
    <text evidence="1">The sequence shown here is derived from an EMBL/GenBank/DDBJ whole genome shotgun (WGS) entry which is preliminary data.</text>
</comment>
<reference evidence="1 2" key="1">
    <citation type="journal article" date="2019" name="G3 (Bethesda)">
        <title>Sequencing of a Wild Apple (Malus baccata) Genome Unravels the Differences Between Cultivated and Wild Apple Species Regarding Disease Resistance and Cold Tolerance.</title>
        <authorList>
            <person name="Chen X."/>
        </authorList>
    </citation>
    <scope>NUCLEOTIDE SEQUENCE [LARGE SCALE GENOMIC DNA]</scope>
    <source>
        <strain evidence="2">cv. Shandingzi</strain>
        <tissue evidence="1">Leaves</tissue>
    </source>
</reference>
<gene>
    <name evidence="1" type="ORF">C1H46_002121</name>
</gene>
<accession>A0A540NMF1</accession>
<dbReference type="Proteomes" id="UP000315295">
    <property type="component" value="Unassembled WGS sequence"/>
</dbReference>